<dbReference type="Pfam" id="PF13444">
    <property type="entry name" value="Acetyltransf_5"/>
    <property type="match status" value="1"/>
</dbReference>
<evidence type="ECO:0000256" key="10">
    <source>
        <dbReference type="ARBA" id="ARBA00047785"/>
    </source>
</evidence>
<keyword evidence="4" id="KW-0443">Lipid metabolism</keyword>
<dbReference type="SMART" id="SM00563">
    <property type="entry name" value="PlsC"/>
    <property type="match status" value="1"/>
</dbReference>
<dbReference type="GO" id="GO:0016746">
    <property type="term" value="F:acyltransferase activity"/>
    <property type="evidence" value="ECO:0007669"/>
    <property type="project" value="UniProtKB-KW"/>
</dbReference>
<feature type="domain" description="Phospholipid/glycerol acyltransferase" evidence="11">
    <location>
        <begin position="81"/>
        <end position="198"/>
    </location>
</feature>
<dbReference type="PANTHER" id="PTHR37323:SF1">
    <property type="entry name" value="L-ORNITHINE N(ALPHA)-ACYLTRANSFERASE"/>
    <property type="match status" value="1"/>
</dbReference>
<dbReference type="SUPFAM" id="SSF55729">
    <property type="entry name" value="Acyl-CoA N-acyltransferases (Nat)"/>
    <property type="match status" value="1"/>
</dbReference>
<evidence type="ECO:0000313" key="12">
    <source>
        <dbReference type="EMBL" id="MDC8832725.1"/>
    </source>
</evidence>
<evidence type="ECO:0000256" key="2">
    <source>
        <dbReference type="ARBA" id="ARBA00022516"/>
    </source>
</evidence>
<comment type="catalytic activity">
    <reaction evidence="10">
        <text>a (3R)-hydroxyacyl-[ACP] + L-ornithine = a lyso-ornithine lipid + holo-[ACP] + H(+)</text>
        <dbReference type="Rhea" id="RHEA:20633"/>
        <dbReference type="Rhea" id="RHEA-COMP:9685"/>
        <dbReference type="Rhea" id="RHEA-COMP:9945"/>
        <dbReference type="ChEBI" id="CHEBI:15378"/>
        <dbReference type="ChEBI" id="CHEBI:46911"/>
        <dbReference type="ChEBI" id="CHEBI:64479"/>
        <dbReference type="ChEBI" id="CHEBI:78827"/>
        <dbReference type="ChEBI" id="CHEBI:138482"/>
        <dbReference type="EC" id="2.3.2.30"/>
    </reaction>
    <physiologicalReaction direction="left-to-right" evidence="10">
        <dbReference type="Rhea" id="RHEA:20634"/>
    </physiologicalReaction>
</comment>
<dbReference type="RefSeq" id="WP_273642580.1">
    <property type="nucleotide sequence ID" value="NZ_JAQQXP010000003.1"/>
</dbReference>
<evidence type="ECO:0000256" key="1">
    <source>
        <dbReference type="ARBA" id="ARBA00005189"/>
    </source>
</evidence>
<name>A0ABT5L6Q1_9ALTE</name>
<evidence type="ECO:0000259" key="11">
    <source>
        <dbReference type="SMART" id="SM00563"/>
    </source>
</evidence>
<comment type="similarity">
    <text evidence="6">Belongs to the acetyltransferase family. OlsB subfamily.</text>
</comment>
<dbReference type="EC" id="2.3.2.30" evidence="7"/>
<dbReference type="InterPro" id="IPR052351">
    <property type="entry name" value="Ornithine_N-alpha-AT"/>
</dbReference>
<gene>
    <name evidence="12" type="ORF">OIK42_18395</name>
</gene>
<keyword evidence="5 12" id="KW-0012">Acyltransferase</keyword>
<dbReference type="InterPro" id="IPR045746">
    <property type="entry name" value="ACT14924-like_Acyltransf_dom"/>
</dbReference>
<dbReference type="CDD" id="cd07986">
    <property type="entry name" value="LPLAT_ACT14924-like"/>
    <property type="match status" value="1"/>
</dbReference>
<dbReference type="InterPro" id="IPR002123">
    <property type="entry name" value="Plipid/glycerol_acylTrfase"/>
</dbReference>
<dbReference type="SUPFAM" id="SSF69593">
    <property type="entry name" value="Glycerol-3-phosphate (1)-acyltransferase"/>
    <property type="match status" value="1"/>
</dbReference>
<comment type="pathway">
    <text evidence="1">Lipid metabolism.</text>
</comment>
<comment type="caution">
    <text evidence="12">The sequence shown here is derived from an EMBL/GenBank/DDBJ whole genome shotgun (WGS) entry which is preliminary data.</text>
</comment>
<evidence type="ECO:0000313" key="13">
    <source>
        <dbReference type="Proteomes" id="UP001218788"/>
    </source>
</evidence>
<keyword evidence="3" id="KW-0808">Transferase</keyword>
<protein>
    <recommendedName>
        <fullName evidence="8">L-ornithine N(alpha)-acyltransferase</fullName>
        <ecNumber evidence="7">2.3.2.30</ecNumber>
    </recommendedName>
</protein>
<dbReference type="PANTHER" id="PTHR37323">
    <property type="entry name" value="GCN5-RELATED N-ACETYLTRANSFERASE"/>
    <property type="match status" value="1"/>
</dbReference>
<evidence type="ECO:0000256" key="9">
    <source>
        <dbReference type="ARBA" id="ARBA00045724"/>
    </source>
</evidence>
<evidence type="ECO:0000256" key="4">
    <source>
        <dbReference type="ARBA" id="ARBA00023098"/>
    </source>
</evidence>
<dbReference type="Proteomes" id="UP001218788">
    <property type="component" value="Unassembled WGS sequence"/>
</dbReference>
<accession>A0ABT5L6Q1</accession>
<dbReference type="InterPro" id="IPR016181">
    <property type="entry name" value="Acyl_CoA_acyltransferase"/>
</dbReference>
<evidence type="ECO:0000256" key="6">
    <source>
        <dbReference type="ARBA" id="ARBA00038095"/>
    </source>
</evidence>
<reference evidence="12 13" key="1">
    <citation type="submission" date="2022-10" db="EMBL/GenBank/DDBJ databases">
        <title>Alteromonas sp. chi3 Genome sequencing.</title>
        <authorList>
            <person name="Park S."/>
        </authorList>
    </citation>
    <scope>NUCLEOTIDE SEQUENCE [LARGE SCALE GENOMIC DNA]</scope>
    <source>
        <strain evidence="13">chi3</strain>
    </source>
</reference>
<keyword evidence="2" id="KW-0444">Lipid biosynthesis</keyword>
<dbReference type="EMBL" id="JAQQXP010000003">
    <property type="protein sequence ID" value="MDC8832725.1"/>
    <property type="molecule type" value="Genomic_DNA"/>
</dbReference>
<evidence type="ECO:0000256" key="7">
    <source>
        <dbReference type="ARBA" id="ARBA00039058"/>
    </source>
</evidence>
<keyword evidence="13" id="KW-1185">Reference proteome</keyword>
<evidence type="ECO:0000256" key="5">
    <source>
        <dbReference type="ARBA" id="ARBA00023315"/>
    </source>
</evidence>
<evidence type="ECO:0000256" key="8">
    <source>
        <dbReference type="ARBA" id="ARBA00039866"/>
    </source>
</evidence>
<proteinExistence type="inferred from homology"/>
<evidence type="ECO:0000256" key="3">
    <source>
        <dbReference type="ARBA" id="ARBA00022679"/>
    </source>
</evidence>
<organism evidence="12 13">
    <name type="scientific">Alteromonas gilva</name>
    <dbReference type="NCBI Taxonomy" id="2987522"/>
    <lineage>
        <taxon>Bacteria</taxon>
        <taxon>Pseudomonadati</taxon>
        <taxon>Pseudomonadota</taxon>
        <taxon>Gammaproteobacteria</taxon>
        <taxon>Alteromonadales</taxon>
        <taxon>Alteromonadaceae</taxon>
        <taxon>Alteromonas/Salinimonas group</taxon>
        <taxon>Alteromonas</taxon>
    </lineage>
</organism>
<sequence>MFTVDELLSEYYPHVAKHNLLNKPLRFVLRHLLHEREIADFGQAYPHYHDIDFVEQVLDYFNVSTSVRDTERERIPDSGRVVIIANHPIGSIDGLALIKLISEIRHDLKVVANQMLMAIEPLRDRLLPVNNMQGGTPKQHLAAIHEHLAAEGAVLIFPAGEVSRLRPQGVRDTQWHSGFLRIARYTKSPILPIFIDAKNSPLFYGVSMVYKPLATALLVTEMFKQRRKSIPMRIGELIPFSSFHSLSICLTDQVKLFKRHLYRIGSNRKGIFTTQAAIAMPEDRKELSRAIRACEHLGETADGKHIYLYLHQGSSVIMREIGRLREIAFRAVGEGTLQRRDIDKYDNHYYHLILWDATDLEIVGAYRFGDARILSKPDHPTGLYSATLFNYADHNPALFENGLELGRSFVQPRYWGKRSLDYLWIGIGAFLNRYPGYRYLFGPVSLSDSYPQPAKHLIVQFYATYFPARFGQASAKVPFNVAAENLTSFNGEDYKKEFTQLKHLLANMGVNVPTLYKQYTEVCERDGVAFLDFNIDPDFCDCVDGLVVVDSAKLLPKKRKRYILSHQLAKTA</sequence>
<comment type="function">
    <text evidence="9">Catalyzes the first step in the biosynthesis of ornithine lipids, which are phosphorus-free membrane lipids. Catalyzes the 3-hydroxyacyl-acyl carrier protein-dependent acylation of ornithine to form lyso-ornithine lipid (LOL).</text>
</comment>
<dbReference type="Pfam" id="PF19576">
    <property type="entry name" value="Acyltransf_2"/>
    <property type="match status" value="1"/>
</dbReference>